<protein>
    <recommendedName>
        <fullName evidence="2">HD domain-containing protein</fullName>
    </recommendedName>
</protein>
<dbReference type="EMBL" id="BARU01042722">
    <property type="protein sequence ID" value="GAH87790.1"/>
    <property type="molecule type" value="Genomic_DNA"/>
</dbReference>
<dbReference type="AlphaFoldDB" id="X1K285"/>
<evidence type="ECO:0008006" key="2">
    <source>
        <dbReference type="Google" id="ProtNLM"/>
    </source>
</evidence>
<dbReference type="Gene3D" id="1.10.3210.10">
    <property type="entry name" value="Hypothetical protein af1432"/>
    <property type="match status" value="1"/>
</dbReference>
<proteinExistence type="predicted"/>
<organism evidence="1">
    <name type="scientific">marine sediment metagenome</name>
    <dbReference type="NCBI Taxonomy" id="412755"/>
    <lineage>
        <taxon>unclassified sequences</taxon>
        <taxon>metagenomes</taxon>
        <taxon>ecological metagenomes</taxon>
    </lineage>
</organism>
<name>X1K285_9ZZZZ</name>
<sequence length="172" mass="19350">MRVIRLKRFESVTDDTLDGIKRHSWGPWKPADKVKFGIPRTYEGQAVAISDQVAGLSHDIEDILVGWRESEHNLSKLRTGFARKLQEVGNSVSYSEAEQLVDRILPSNADGLPGRARAQRLGAILGDVVSASLRRLNRDNPRGRVDRARQVPLCTSAKMGWRLQACEEYIEE</sequence>
<feature type="non-terminal residue" evidence="1">
    <location>
        <position position="172"/>
    </location>
</feature>
<gene>
    <name evidence="1" type="ORF">S03H2_65584</name>
</gene>
<comment type="caution">
    <text evidence="1">The sequence shown here is derived from an EMBL/GenBank/DDBJ whole genome shotgun (WGS) entry which is preliminary data.</text>
</comment>
<reference evidence="1" key="1">
    <citation type="journal article" date="2014" name="Front. Microbiol.">
        <title>High frequency of phylogenetically diverse reductive dehalogenase-homologous genes in deep subseafloor sedimentary metagenomes.</title>
        <authorList>
            <person name="Kawai M."/>
            <person name="Futagami T."/>
            <person name="Toyoda A."/>
            <person name="Takaki Y."/>
            <person name="Nishi S."/>
            <person name="Hori S."/>
            <person name="Arai W."/>
            <person name="Tsubouchi T."/>
            <person name="Morono Y."/>
            <person name="Uchiyama I."/>
            <person name="Ito T."/>
            <person name="Fujiyama A."/>
            <person name="Inagaki F."/>
            <person name="Takami H."/>
        </authorList>
    </citation>
    <scope>NUCLEOTIDE SEQUENCE</scope>
    <source>
        <strain evidence="1">Expedition CK06-06</strain>
    </source>
</reference>
<evidence type="ECO:0000313" key="1">
    <source>
        <dbReference type="EMBL" id="GAH87790.1"/>
    </source>
</evidence>
<accession>X1K285</accession>